<organism evidence="3 4">
    <name type="scientific">Microctonus hyperodae</name>
    <name type="common">Parasitoid wasp</name>
    <dbReference type="NCBI Taxonomy" id="165561"/>
    <lineage>
        <taxon>Eukaryota</taxon>
        <taxon>Metazoa</taxon>
        <taxon>Ecdysozoa</taxon>
        <taxon>Arthropoda</taxon>
        <taxon>Hexapoda</taxon>
        <taxon>Insecta</taxon>
        <taxon>Pterygota</taxon>
        <taxon>Neoptera</taxon>
        <taxon>Endopterygota</taxon>
        <taxon>Hymenoptera</taxon>
        <taxon>Apocrita</taxon>
        <taxon>Ichneumonoidea</taxon>
        <taxon>Braconidae</taxon>
        <taxon>Euphorinae</taxon>
        <taxon>Microctonus</taxon>
    </lineage>
</organism>
<accession>A0AA39FCL8</accession>
<feature type="signal peptide" evidence="2">
    <location>
        <begin position="1"/>
        <end position="17"/>
    </location>
</feature>
<reference evidence="3" key="2">
    <citation type="submission" date="2023-03" db="EMBL/GenBank/DDBJ databases">
        <authorList>
            <person name="Inwood S.N."/>
            <person name="Skelly J.G."/>
            <person name="Guhlin J."/>
            <person name="Harrop T.W.R."/>
            <person name="Goldson S.G."/>
            <person name="Dearden P.K."/>
        </authorList>
    </citation>
    <scope>NUCLEOTIDE SEQUENCE</scope>
    <source>
        <strain evidence="3">Lincoln</strain>
        <tissue evidence="3">Whole body</tissue>
    </source>
</reference>
<evidence type="ECO:0000256" key="1">
    <source>
        <dbReference type="SAM" id="Phobius"/>
    </source>
</evidence>
<gene>
    <name evidence="3" type="ORF">PV327_004514</name>
</gene>
<feature type="chain" id="PRO_5041307602" evidence="2">
    <location>
        <begin position="18"/>
        <end position="161"/>
    </location>
</feature>
<evidence type="ECO:0000313" key="3">
    <source>
        <dbReference type="EMBL" id="KAK0167070.1"/>
    </source>
</evidence>
<dbReference type="Proteomes" id="UP001168972">
    <property type="component" value="Unassembled WGS sequence"/>
</dbReference>
<protein>
    <submittedName>
        <fullName evidence="3">Uncharacterized protein</fullName>
    </submittedName>
</protein>
<proteinExistence type="predicted"/>
<keyword evidence="1" id="KW-0812">Transmembrane</keyword>
<reference evidence="3" key="1">
    <citation type="journal article" date="2023" name="bioRxiv">
        <title>Scaffold-level genome assemblies of two parasitoid biocontrol wasps reveal the parthenogenesis mechanism and an associated novel virus.</title>
        <authorList>
            <person name="Inwood S."/>
            <person name="Skelly J."/>
            <person name="Guhlin J."/>
            <person name="Harrop T."/>
            <person name="Goldson S."/>
            <person name="Dearden P."/>
        </authorList>
    </citation>
    <scope>NUCLEOTIDE SEQUENCE</scope>
    <source>
        <strain evidence="3">Lincoln</strain>
        <tissue evidence="3">Whole body</tissue>
    </source>
</reference>
<keyword evidence="1" id="KW-1133">Transmembrane helix</keyword>
<keyword evidence="1" id="KW-0472">Membrane</keyword>
<evidence type="ECO:0000256" key="2">
    <source>
        <dbReference type="SAM" id="SignalP"/>
    </source>
</evidence>
<comment type="caution">
    <text evidence="3">The sequence shown here is derived from an EMBL/GenBank/DDBJ whole genome shotgun (WGS) entry which is preliminary data.</text>
</comment>
<dbReference type="AlphaFoldDB" id="A0AA39FCL8"/>
<keyword evidence="4" id="KW-1185">Reference proteome</keyword>
<keyword evidence="2" id="KW-0732">Signal</keyword>
<dbReference type="EMBL" id="JAQQBR010001832">
    <property type="protein sequence ID" value="KAK0167070.1"/>
    <property type="molecule type" value="Genomic_DNA"/>
</dbReference>
<feature type="transmembrane region" description="Helical" evidence="1">
    <location>
        <begin position="98"/>
        <end position="118"/>
    </location>
</feature>
<sequence length="161" mass="18235">MMQLILIFGVTIVVNVAISTSSPASSKCGQCLAMEYCSAFDSLCNPCLTICDERNHNHDLSMCVKDCQEYMHDEKYALHAKLSEVESLKGKMEKLSSLLEVSFAFIIFLTLLIIFLLLKTLLKLKIINEALGKIFGQKWMKSTKKSNDKVRSTMWRIMVAQ</sequence>
<name>A0AA39FCL8_MICHY</name>
<evidence type="ECO:0000313" key="4">
    <source>
        <dbReference type="Proteomes" id="UP001168972"/>
    </source>
</evidence>